<dbReference type="EMBL" id="ACYU01000119">
    <property type="protein sequence ID" value="EEW06468.1"/>
    <property type="molecule type" value="Genomic_DNA"/>
</dbReference>
<proteinExistence type="predicted"/>
<sequence length="110" mass="13163">MKFKERMSLWLCTLVQDKRRNKRISTISRRWLQIITYSSQKLGIWRIKSSLVHRDTEVQQIKRRLTSIIFLRLRKPWQMYAASKALQAQSSLVKIPMRFLSLHLAVCSKC</sequence>
<dbReference type="AlphaFoldDB" id="D2YFR4"/>
<comment type="caution">
    <text evidence="1">The sequence shown here is derived from an EMBL/GenBank/DDBJ whole genome shotgun (WGS) entry which is preliminary data.</text>
</comment>
<organism evidence="1 2">
    <name type="scientific">Vibrio mimicus VM603</name>
    <dbReference type="NCBI Taxonomy" id="671074"/>
    <lineage>
        <taxon>Bacteria</taxon>
        <taxon>Pseudomonadati</taxon>
        <taxon>Pseudomonadota</taxon>
        <taxon>Gammaproteobacteria</taxon>
        <taxon>Vibrionales</taxon>
        <taxon>Vibrionaceae</taxon>
        <taxon>Vibrio</taxon>
    </lineage>
</organism>
<evidence type="ECO:0000313" key="2">
    <source>
        <dbReference type="Proteomes" id="UP000004827"/>
    </source>
</evidence>
<gene>
    <name evidence="1" type="ORF">VMB_23610</name>
</gene>
<protein>
    <submittedName>
        <fullName evidence="1">Uncharacterized protein</fullName>
    </submittedName>
</protein>
<accession>D2YFR4</accession>
<evidence type="ECO:0000313" key="1">
    <source>
        <dbReference type="EMBL" id="EEW06468.1"/>
    </source>
</evidence>
<dbReference type="Proteomes" id="UP000004827">
    <property type="component" value="Unassembled WGS sequence"/>
</dbReference>
<reference evidence="1 2" key="1">
    <citation type="journal article" date="2009" name="BMC Evol. Biol.">
        <title>Genomic taxonomy of Vibrios.</title>
        <authorList>
            <person name="Thompson C.C."/>
            <person name="Vicente A.C."/>
            <person name="Souza R.C."/>
            <person name="Vasconcelos A.T."/>
            <person name="Vesth T."/>
            <person name="Alves N.Jr."/>
            <person name="Ussery D.W."/>
            <person name="Iida T."/>
            <person name="Thompson F.L."/>
        </authorList>
    </citation>
    <scope>NUCLEOTIDE SEQUENCE [LARGE SCALE GENOMIC DNA]</scope>
    <source>
        <strain evidence="1 2">VM603</strain>
    </source>
</reference>
<name>D2YFR4_VIBMI</name>